<feature type="domain" description="DUF5801" evidence="4">
    <location>
        <begin position="783"/>
        <end position="917"/>
    </location>
</feature>
<reference evidence="5 6" key="1">
    <citation type="submission" date="2018-08" db="EMBL/GenBank/DDBJ databases">
        <title>Vibrio isolated from the Eastern China Marginal Seas.</title>
        <authorList>
            <person name="Li Y."/>
        </authorList>
    </citation>
    <scope>NUCLEOTIDE SEQUENCE [LARGE SCALE GENOMIC DNA]</scope>
    <source>
        <strain evidence="5 6">BEI233</strain>
    </source>
</reference>
<dbReference type="InterPro" id="IPR043824">
    <property type="entry name" value="DUF5801"/>
</dbReference>
<dbReference type="PRINTS" id="PR00313">
    <property type="entry name" value="CABNDNGRPT"/>
</dbReference>
<name>A0A3A6QF15_9VIBR</name>
<dbReference type="EMBL" id="QVMU01000009">
    <property type="protein sequence ID" value="RJX70965.1"/>
    <property type="molecule type" value="Genomic_DNA"/>
</dbReference>
<dbReference type="RefSeq" id="WP_120031415.1">
    <property type="nucleotide sequence ID" value="NZ_QVMU01000009.1"/>
</dbReference>
<sequence length="4521" mass="477503">MEVEVVRYSTKVEDVFGDVIAVNPAGVARKLAAGDTLQKGDILLSSNESYVVILQHGKVTEVVENCVACVSGDDTIVVTELSGQVSVDPSAIENAAFDAADIDAIQQAILDGVDPTATLEAAAAGGNLGSANAGFVTIEYNDTQTLASTFFETKGLQNNDEQSIINQQRYTRFADGGESLSEIVTEGSLSQNTYPQTVSNSTLILAGDLPLDADSFVPTESGITALLAELNTDITSSGQTVTFSYDSAENTIIGVLADGSEVIRIDIDTVLVGKDVEMTVTSTVFEPVDHLAAINGGLVSLNNDQVVINIELTGFDLGGNEIQLPINVDVIVQDGVNPEAQPVTITNVESDTATIDGTFVTIGSDALQSVGFDQAALAQFDNLLSNNNPITVTLSNDGTELLVSIEGTGEEVMRITLDTEGNYQFEQKLPLEQSSGDDTVTLALPITITDFDQDTITNVINIRVGDGDIPVITDVTGLSLDESGVQDGSDQGIALTSGAGSVTTQVGSDAINHYELEPNEFNTDGAIQSQGQIVQLELVSTTNGSRFYEGVIELNGSRVTIFDITLDTPNQGEYQFNLYEQLDNFGAQAESASIKLPIYAVDTDGDRSAVAGGTGEAEAAYIVIDVKDDVPVIDTATGLSLEENDLAPIGSDQSGVTQISGSFATTQGADGVVSYRLDTSTNPLGSLTSQGDSVSLIETKLADGSYSYQASTDSEAIFNLLVRPDGSYTFTLQGPIDHALNSDSRSFDFTIIATDFDGDTSSKVLPLSIVDDVPTLTGSSGTLVVDEDDIVEIGDTQGSDGSQPAVISGLFEVAEGADGIVKYEVVNESSVLNGITSNGQAVTWTSDSPVINGEQLVYTAVSANGLNVFTLTLDANDNSYRFELIRPIDHLDGQDENQAVIDFEIKATDQDQDQTSSIRLPITIVDDVATLTGISGVTRVDEDDIAQIGNTVGSDGTQASFASGNFVVTEGADGVIKLALSNQDSVLDGLSSGKEALIWTTNSPVETGEQLVYTAVTTSGNETVFTLTLDASDNSYRFDLIRPLDHGQADGENEITIPFSVEATDKDQDVSNSIEVSITVVDDVPTLSGFTGQNQVDEDDIAQVNSAQGNNSTEGSDGTQSATIGGNFTVVEGADGIVEYQLENQAEVLDGLTSAGADVVWSTDSPVINGEQLVYTAINATTQETVFTFTLDATDNSYQFDLIRPVDHPTADGQNTIVLDMSIVATDADGDKSSAITLPITIVDDVPVLSGFSGATQVDEDDIAQIGNTVGSDGTQDPFAEGNFTVTEGADGIVKFDLVDPNSALVGLTSANETLEWSSNSPVITGEQLVYTAVTSNGQDSVFTITLDASNNSYRFDLIRPLDHEQGNDQNSITIDFKVQASDADGDLTSVITLPITVVDDISVLAGFSGNTVVDEDDLVQDGSDGNQDPFVTGNFNVTEGADGIVRFELANQDSVLDGLVSNQQSVIWTAESPVITGEQYVYTAVTENSADVVFTLTFDASDNSYRFELVSPVTHDDAQSENNQVLNFEVKAVDGDGDETPTIDLPISIVDDVPLISGLTGQQSVNEDDIVLIDGVVGSDGTQSPFANGNFTVTEGADRIVSFELGNQATALTGLTSGGQQLVWTNESPVSNGEQRVYTAITQPGGLTVFTLTLDATDNSYRFDLIRPIDHADVQGDNTKLINFTVTATDSDNDVSAPIDLPITVIDDIPQINTVDPLSFNEDDLTLGSSPQAGELSKDGNFGTIQGADGVVSYRLEGGTDPIDGLTSQGQAITLVETQGPNTGEYTYTASTSLGEVFVLIVRPDGSYTFELKGPIDHESNSDSEQLIFSIVATDADGDISKINLPVTISDDKPVLSGYQGNTQVDEDDIVTIGDTQGSDGTQVPFVSGTFTVVEGADGIVKFELTNQDTALDNLTSAGQDVVWTTDSPVVNGEQLVYTAVTSNGQETVFTLTLNASDNSYRFDLVRPIDHAPADGENSKTLNFDIKGTDVDLDETSSVRLPFTIVDDIPKLTGFTGSTTVDEDDIRANQDVFPSVNGSFDVVEGADGIVKFELDNTLTVIDGLTSGGQNVEWADPIVNGEQIIYTAVINPGPNQVSVFTLTLDATSNTYRFELQKAIDHLPIQGENTDTLTFSIKAVDADSDQTTTINLPINIVDDIPLLRDRSFTVTEDGDRVQTGMFRRQGADGASIVELEGSDTANGQIVFELPDGSFSDTYAMSGNTPNFTVYEAVTTAGVTAYIELGTMQVQSSGRVRFTPVDDLKQESDGFTFVVNFTGKDKDDDTSTEQLTITIHDRNADIKVSTVTSFEDAGRDPSVPFADPIDRNNAQDNQSSLPVTPTQVNLQIDLYDLDNDEMVGDITIKAGDHQGTFYYLNNAGEYVALATDSNGNFVLSAAQVKQIIAKYASEAGGPEDSGISTINNLFFVPDRNTATSDAGITADIEVQILNGGSADHTVDGTLSIEIESVADIATWNDDASTYQYTIVEDADNATLTLDAVTQDGSTPEVITYELAIESGEGQFVLRDADGNEIAETSPGIYIISADQINTIQVDPIEHFSGHIKFIATAITTEQDNALVGKEVARSEPKEIIIDVEPQGDLGRFSVNRITIFEDNALNQDTVNPDLEHDPFTLNEVISMSPSPDLDGSESLYVELSNFTATGVEVRWVGPGDSQIEVITEGGNTIYRVPEEALEFVEIQPPLHSNDNFSFSVEGFVEDKAIVGGETVIEGGSEISDVVSLGEKTVNVTVKGVADIPYIPDVPDVPDTGAALDTWYQYDDGTGRVGAQITINESTEANISFVVFSGELSDGVADNSETVSVLLSNIPDGVELFDANGGTIDLVYVGEASDGSGPIYQANIAQSEYPAGITIKPPAYSTEDLEIGATVVVTENDGHVRQVEGVLKVNVVPVIDAGLDDKAYQRTVTGSEDPVNAQGDDVYITLPWTLPNAESPDSTPSINGRDFEYVTNVELTGFPTGSTVRVNGQILADPSEVDIDGLTVKFDGGKLEIDGLTANTPTPVVDFRPPEDSSTDFTIKSELTIEEVDDNDPSLIVTAKVAGEINVEIIPTVEPDGTLSVIGDNGQPVTLVTDGDINKDPDGFINFSINSATGGKSDANVIIFDDLDPSSVEQVKEIVIRFIIPDGEDAQTVLDQLFVSGAVNNGDGSWTILDEQNFSISAPNGLQYDNQTGPNSQIQIEIVAEVEDLGDENEGSPLTKVTTDLTLQFPSSISGNDSVAAKLEEITTPEAIVIGTEDNAVDVSSQISKLIAVSALPDTGTGSSADGVSDQLTIVIDPTKIPAEANGLVINGAEYDFANNLYIFKGTIDSDGNIVIPDGLEFILPKDYAGDFILPITFVTTDSASGDENVLEMQVPIAVSPLVDVPTSDGGVAQPEDNNVTPEINVSVDSVAVGSGAVEDDKALEDNLIKINLDVAFADSRNTPTQGQETITAVVIKLADSTLGEFVDINGNPITPDSSEFTIASSDPAVIAAALDQIFFMPKENYPTGNDINKVELEVSTTIVDKTDFDTTGTTQITNEGVEKTVTQTVSFEITPVLDSIQIGDQIVPPNDANIPMVGMVVGQEDTDIALQENGTGLKISLIDNDGSEQFLSAKLTGVPDNFLINSTSDDYVIKNSGGGEWVIQLVNPNVTSIDLSNVTIRPPEHFSGKVDIGVTVFTQEKLLGQPDEFKGSFTVEVKPVGDIVDVDPTDAVTGKEGENIDIKIDANIVDKVDLLPADNTQDQPETLLITVENVPDGASIFFPDGTTAGTNLGGGVWQLRVDGQELDKIVFNSGEQNKDTWSQDSLKITVQSVDKDSDGNEYLGPTVNQIFDVAVDVEAINDRPEFNNIANLETSEDTVVAIKGFTISDIDSSLDNPAASYTLTLSVDSGSMTFIDSVATAFNLTVSLDPSTQQIVIQGTVTNINQALEQNLVQYTPPLNSNNLIDTDGVKVSATVNDNGNNGAVDPANPNTDNTNSAEFVINVTEVNDAPVAADLDFGSIEEDTSVIISASQLINASSDIEGHDLTVMSVTVPAEQGTIVPNGAGSWIFQPKLDFNGEVTISYVIEDNGTTNGTNDFKQDTGTISLDVVGKNDAPDLDIDGLVSTIDEAANQLISGIQVSDVDYVDQYANDPMSMTLSVDYGILSVQLPAGSTVSVTQNTDSSITLIGTIGELNALLDSPSAGSGVFVDASFAPDSDIELTILATDSGNPSGIVLPTEKTANITVTPVANAPTLSIDPQFNYIRNVTASQSASNSGIALVGIMAALTDVNELLTLDLTNLPAGTVVETANGVITPDNGVWTIPAAEIDSLVVKNLPEGSNNITLTAVSEEDDNSTASSASISLNVAVTNDSNDIDLSSSTEDVELLGGDTGIELTAGSGNDLLVGGDSDDVLNGGAGNDTLEGGLGSDILTGGTGEDTFVWREISQGATDTITDFSFSDGDKLDLRDLLPELNSSTVNMDDLLSHITAAVSGDDVTLTISPAGTGTGMEQNILLENIGQQVTLDNLDSSQIVTTLFDEHAFVHNGN</sequence>
<keyword evidence="6" id="KW-1185">Reference proteome</keyword>
<dbReference type="Pfam" id="PF00353">
    <property type="entry name" value="HemolysinCabind"/>
    <property type="match status" value="1"/>
</dbReference>
<evidence type="ECO:0000313" key="5">
    <source>
        <dbReference type="EMBL" id="RJX70965.1"/>
    </source>
</evidence>
<evidence type="ECO:0000256" key="1">
    <source>
        <dbReference type="ARBA" id="ARBA00022837"/>
    </source>
</evidence>
<dbReference type="InterPro" id="IPR047777">
    <property type="entry name" value="LapA-like_RM"/>
</dbReference>
<dbReference type="NCBIfam" id="TIGR03660">
    <property type="entry name" value="T1SS_rpt_143"/>
    <property type="match status" value="11"/>
</dbReference>
<dbReference type="InterPro" id="IPR019959">
    <property type="entry name" value="T1SS-143_rpt-cont_dom"/>
</dbReference>
<evidence type="ECO:0000256" key="2">
    <source>
        <dbReference type="SAM" id="MobiDB-lite"/>
    </source>
</evidence>
<gene>
    <name evidence="5" type="ORF">DZ860_11570</name>
</gene>
<dbReference type="GO" id="GO:0005509">
    <property type="term" value="F:calcium ion binding"/>
    <property type="evidence" value="ECO:0007669"/>
    <property type="project" value="InterPro"/>
</dbReference>
<evidence type="ECO:0000259" key="3">
    <source>
        <dbReference type="Pfam" id="PF17892"/>
    </source>
</evidence>
<dbReference type="PROSITE" id="PS00330">
    <property type="entry name" value="HEMOLYSIN_CALCIUM"/>
    <property type="match status" value="2"/>
</dbReference>
<dbReference type="NCBIfam" id="TIGR03661">
    <property type="entry name" value="T1SS_VCA0849"/>
    <property type="match status" value="1"/>
</dbReference>
<dbReference type="InterPro" id="IPR019960">
    <property type="entry name" value="T1SS_VCA0849"/>
</dbReference>
<dbReference type="NCBIfam" id="NF033682">
    <property type="entry name" value="retention_LapA"/>
    <property type="match status" value="1"/>
</dbReference>
<dbReference type="OrthoDB" id="5649378at2"/>
<dbReference type="InterPro" id="IPR041690">
    <property type="entry name" value="Cadherin_5"/>
</dbReference>
<evidence type="ECO:0000313" key="6">
    <source>
        <dbReference type="Proteomes" id="UP000273252"/>
    </source>
</evidence>
<feature type="domain" description="Cadherin-like" evidence="3">
    <location>
        <begin position="3981"/>
        <end position="4067"/>
    </location>
</feature>
<dbReference type="Pfam" id="PF19116">
    <property type="entry name" value="DUF5801"/>
    <property type="match status" value="1"/>
</dbReference>
<comment type="caution">
    <text evidence="5">The sequence shown here is derived from an EMBL/GenBank/DDBJ whole genome shotgun (WGS) entry which is preliminary data.</text>
</comment>
<feature type="region of interest" description="Disordered" evidence="2">
    <location>
        <begin position="2307"/>
        <end position="2337"/>
    </location>
</feature>
<dbReference type="SUPFAM" id="SSF51120">
    <property type="entry name" value="beta-Roll"/>
    <property type="match status" value="1"/>
</dbReference>
<keyword evidence="1" id="KW-0106">Calcium</keyword>
<accession>A0A3A6QF15</accession>
<dbReference type="InterPro" id="IPR018511">
    <property type="entry name" value="Hemolysin-typ_Ca-bd_CS"/>
</dbReference>
<evidence type="ECO:0000259" key="4">
    <source>
        <dbReference type="Pfam" id="PF19116"/>
    </source>
</evidence>
<dbReference type="Proteomes" id="UP000273252">
    <property type="component" value="Unassembled WGS sequence"/>
</dbReference>
<dbReference type="InterPro" id="IPR001343">
    <property type="entry name" value="Hemolysn_Ca-bd"/>
</dbReference>
<dbReference type="InterPro" id="IPR011049">
    <property type="entry name" value="Serralysin-like_metalloprot_C"/>
</dbReference>
<feature type="compositionally biased region" description="Polar residues" evidence="2">
    <location>
        <begin position="2326"/>
        <end position="2337"/>
    </location>
</feature>
<organism evidence="5 6">
    <name type="scientific">Vibrio sinensis</name>
    <dbReference type="NCBI Taxonomy" id="2302434"/>
    <lineage>
        <taxon>Bacteria</taxon>
        <taxon>Pseudomonadati</taxon>
        <taxon>Pseudomonadota</taxon>
        <taxon>Gammaproteobacteria</taxon>
        <taxon>Vibrionales</taxon>
        <taxon>Vibrionaceae</taxon>
        <taxon>Vibrio</taxon>
    </lineage>
</organism>
<dbReference type="Pfam" id="PF17892">
    <property type="entry name" value="Cadherin_5"/>
    <property type="match status" value="1"/>
</dbReference>
<protein>
    <submittedName>
        <fullName evidence="5">Type I secretion C-terminal target domain-containing protein</fullName>
    </submittedName>
</protein>
<proteinExistence type="predicted"/>